<proteinExistence type="predicted"/>
<dbReference type="Proteomes" id="UP000011532">
    <property type="component" value="Unassembled WGS sequence"/>
</dbReference>
<reference evidence="1 2" key="2">
    <citation type="journal article" date="2014" name="PLoS Genet.">
        <title>Phylogenetically driven sequencing of extremely halophilic archaea reveals strategies for static and dynamic osmo-response.</title>
        <authorList>
            <person name="Becker E.A."/>
            <person name="Seitzer P.M."/>
            <person name="Tritt A."/>
            <person name="Larsen D."/>
            <person name="Krusor M."/>
            <person name="Yao A.I."/>
            <person name="Wu D."/>
            <person name="Madern D."/>
            <person name="Eisen J.A."/>
            <person name="Darling A.E."/>
            <person name="Facciotti M.T."/>
        </authorList>
    </citation>
    <scope>NUCLEOTIDE SEQUENCE [LARGE SCALE GENOMIC DNA]</scope>
    <source>
        <strain evidence="2">ATCC 29605 / DSM 3757 / JCM 8879 / NBRC 14742 / NCIMB 2012 / VKM B-1768 / DS2</strain>
    </source>
</reference>
<reference evidence="2" key="1">
    <citation type="submission" date="2012-11" db="EMBL/GenBank/DDBJ databases">
        <authorList>
            <person name="Becker E.A."/>
            <person name="Seitzer P."/>
            <person name="Tritt A."/>
            <person name="Larsen D."/>
            <person name="Yao A."/>
            <person name="Wu D."/>
            <person name="Darling A."/>
            <person name="Eisen J.A."/>
            <person name="Facciotti M.T."/>
        </authorList>
    </citation>
    <scope>NUCLEOTIDE SEQUENCE [LARGE SCALE GENOMIC DNA]</scope>
    <source>
        <strain evidence="2">ATCC 29605 / DSM 3757 / JCM 8879 / NBRC 14742 / NCIMB 2012 / VKM B-1768 / DS2</strain>
    </source>
</reference>
<sequence>MQAFLDRYVEMADCDELSYAAFHDWFEPGFVALLREILDDAIENLDTGRTDLNGRLERFRDVLIADATIVS</sequence>
<name>L9VF79_HALVD</name>
<evidence type="ECO:0000313" key="1">
    <source>
        <dbReference type="EMBL" id="ELY35870.1"/>
    </source>
</evidence>
<evidence type="ECO:0000313" key="2">
    <source>
        <dbReference type="Proteomes" id="UP000011532"/>
    </source>
</evidence>
<comment type="caution">
    <text evidence="1">The sequence shown here is derived from an EMBL/GenBank/DDBJ whole genome shotgun (WGS) entry which is preliminary data.</text>
</comment>
<dbReference type="EMBL" id="AOHU01000025">
    <property type="protein sequence ID" value="ELY35870.1"/>
    <property type="molecule type" value="Genomic_DNA"/>
</dbReference>
<gene>
    <name evidence="1" type="ORF">C498_02945</name>
</gene>
<organism evidence="1 2">
    <name type="scientific">Haloferax volcanii (strain ATCC 29605 / DSM 3757 / JCM 8879 / NBRC 14742 / NCIMB 2012 / VKM B-1768 / DS2)</name>
    <name type="common">Halobacterium volcanii</name>
    <dbReference type="NCBI Taxonomy" id="309800"/>
    <lineage>
        <taxon>Archaea</taxon>
        <taxon>Methanobacteriati</taxon>
        <taxon>Methanobacteriota</taxon>
        <taxon>Stenosarchaea group</taxon>
        <taxon>Halobacteria</taxon>
        <taxon>Halobacteriales</taxon>
        <taxon>Haloferacaceae</taxon>
        <taxon>Haloferax</taxon>
    </lineage>
</organism>
<accession>L9VF79</accession>
<dbReference type="AlphaFoldDB" id="L9VF79"/>
<protein>
    <submittedName>
        <fullName evidence="1">Transposase (ISH5)</fullName>
    </submittedName>
</protein>
<feature type="non-terminal residue" evidence="1">
    <location>
        <position position="71"/>
    </location>
</feature>